<dbReference type="FunFam" id="3.40.50.720:FF:000022">
    <property type="entry name" value="Cinnamyl alcohol dehydrogenase"/>
    <property type="match status" value="1"/>
</dbReference>
<dbReference type="GO" id="GO:0008270">
    <property type="term" value="F:zinc ion binding"/>
    <property type="evidence" value="ECO:0007669"/>
    <property type="project" value="InterPro"/>
</dbReference>
<reference evidence="9" key="2">
    <citation type="submission" date="2020-09" db="EMBL/GenBank/DDBJ databases">
        <authorList>
            <person name="Sun Q."/>
            <person name="Ohkuma M."/>
        </authorList>
    </citation>
    <scope>NUCLEOTIDE SEQUENCE</scope>
    <source>
        <strain evidence="9">JCM 3051</strain>
    </source>
</reference>
<sequence>MRTTSAYGAQGSEEELTLRTVERRDLRPDDVAVRVTYCGVCYTDVSSLHAHEGDGLLVPGHEFVGEVVGVGDAVTRFVVGDQVAVGNIVDSCGTCAMCRAGQENFCEEFPTLTYGGRDRHDGSTTLGGYSGEYVAREDFVYHRPTNLDPAAVAPLLCAGVTVWEPLRRWAAGPGMTVGVAGLGGLGHLAVRLAAALGARVVVLTRTPGKADDARALGADDVVVTTDDADLARAAGTIDLLLDTISARHDLGQLLRLVALDGTLVSLGWLGPVELETLDLLIGRKSLASAGSGGRPRTQELLDFCGERGITADVEVLPSAQVSTALRRLAANDVRYRFVLDLSDLPAA</sequence>
<dbReference type="EMBL" id="BMPT01000002">
    <property type="protein sequence ID" value="GGM13474.1"/>
    <property type="molecule type" value="Genomic_DNA"/>
</dbReference>
<dbReference type="SMART" id="SM00829">
    <property type="entry name" value="PKS_ER"/>
    <property type="match status" value="1"/>
</dbReference>
<organism evidence="9 10">
    <name type="scientific">Promicromonospora citrea</name>
    <dbReference type="NCBI Taxonomy" id="43677"/>
    <lineage>
        <taxon>Bacteria</taxon>
        <taxon>Bacillati</taxon>
        <taxon>Actinomycetota</taxon>
        <taxon>Actinomycetes</taxon>
        <taxon>Micrococcales</taxon>
        <taxon>Promicromonosporaceae</taxon>
        <taxon>Promicromonospora</taxon>
    </lineage>
</organism>
<dbReference type="EC" id="1.1.1.2" evidence="5"/>
<proteinExistence type="inferred from homology"/>
<evidence type="ECO:0000256" key="5">
    <source>
        <dbReference type="ARBA" id="ARBA00024074"/>
    </source>
</evidence>
<comment type="similarity">
    <text evidence="7">Belongs to the zinc-containing alcohol dehydrogenase family.</text>
</comment>
<dbReference type="PROSITE" id="PS00059">
    <property type="entry name" value="ADH_ZINC"/>
    <property type="match status" value="1"/>
</dbReference>
<evidence type="ECO:0000256" key="1">
    <source>
        <dbReference type="ARBA" id="ARBA00001947"/>
    </source>
</evidence>
<name>A0A8H9GFB3_9MICO</name>
<evidence type="ECO:0000256" key="6">
    <source>
        <dbReference type="ARBA" id="ARBA00048262"/>
    </source>
</evidence>
<keyword evidence="4" id="KW-0560">Oxidoreductase</keyword>
<protein>
    <recommendedName>
        <fullName evidence="5">alcohol dehydrogenase (NADP(+))</fullName>
        <ecNumber evidence="5">1.1.1.2</ecNumber>
    </recommendedName>
</protein>
<evidence type="ECO:0000256" key="7">
    <source>
        <dbReference type="RuleBase" id="RU361277"/>
    </source>
</evidence>
<dbReference type="InterPro" id="IPR002328">
    <property type="entry name" value="ADH_Zn_CS"/>
</dbReference>
<dbReference type="InterPro" id="IPR011032">
    <property type="entry name" value="GroES-like_sf"/>
</dbReference>
<dbReference type="Pfam" id="PF08240">
    <property type="entry name" value="ADH_N"/>
    <property type="match status" value="1"/>
</dbReference>
<dbReference type="PANTHER" id="PTHR42683">
    <property type="entry name" value="ALDEHYDE REDUCTASE"/>
    <property type="match status" value="1"/>
</dbReference>
<comment type="catalytic activity">
    <reaction evidence="6">
        <text>a primary alcohol + NADP(+) = an aldehyde + NADPH + H(+)</text>
        <dbReference type="Rhea" id="RHEA:15937"/>
        <dbReference type="ChEBI" id="CHEBI:15378"/>
        <dbReference type="ChEBI" id="CHEBI:15734"/>
        <dbReference type="ChEBI" id="CHEBI:17478"/>
        <dbReference type="ChEBI" id="CHEBI:57783"/>
        <dbReference type="ChEBI" id="CHEBI:58349"/>
        <dbReference type="EC" id="1.1.1.2"/>
    </reaction>
</comment>
<dbReference type="CDD" id="cd05283">
    <property type="entry name" value="CAD1"/>
    <property type="match status" value="1"/>
</dbReference>
<dbReference type="InterPro" id="IPR013154">
    <property type="entry name" value="ADH-like_N"/>
</dbReference>
<reference evidence="9" key="1">
    <citation type="journal article" date="2014" name="Int. J. Syst. Evol. Microbiol.">
        <title>Complete genome sequence of Corynebacterium casei LMG S-19264T (=DSM 44701T), isolated from a smear-ripened cheese.</title>
        <authorList>
            <consortium name="US DOE Joint Genome Institute (JGI-PGF)"/>
            <person name="Walter F."/>
            <person name="Albersmeier A."/>
            <person name="Kalinowski J."/>
            <person name="Ruckert C."/>
        </authorList>
    </citation>
    <scope>NUCLEOTIDE SEQUENCE</scope>
    <source>
        <strain evidence="9">JCM 3051</strain>
    </source>
</reference>
<dbReference type="RefSeq" id="WP_171104839.1">
    <property type="nucleotide sequence ID" value="NZ_BMPT01000002.1"/>
</dbReference>
<feature type="domain" description="Enoyl reductase (ER)" evidence="8">
    <location>
        <begin position="11"/>
        <end position="339"/>
    </location>
</feature>
<keyword evidence="3 7" id="KW-0862">Zinc</keyword>
<dbReference type="InterPro" id="IPR047109">
    <property type="entry name" value="CAD-like"/>
</dbReference>
<comment type="cofactor">
    <cofactor evidence="1 7">
        <name>Zn(2+)</name>
        <dbReference type="ChEBI" id="CHEBI:29105"/>
    </cofactor>
</comment>
<evidence type="ECO:0000256" key="2">
    <source>
        <dbReference type="ARBA" id="ARBA00022723"/>
    </source>
</evidence>
<evidence type="ECO:0000259" key="8">
    <source>
        <dbReference type="SMART" id="SM00829"/>
    </source>
</evidence>
<keyword evidence="2 7" id="KW-0479">Metal-binding</keyword>
<evidence type="ECO:0000313" key="10">
    <source>
        <dbReference type="Proteomes" id="UP000655589"/>
    </source>
</evidence>
<dbReference type="SUPFAM" id="SSF51735">
    <property type="entry name" value="NAD(P)-binding Rossmann-fold domains"/>
    <property type="match status" value="1"/>
</dbReference>
<dbReference type="Gene3D" id="3.90.180.10">
    <property type="entry name" value="Medium-chain alcohol dehydrogenases, catalytic domain"/>
    <property type="match status" value="1"/>
</dbReference>
<comment type="caution">
    <text evidence="9">The sequence shown here is derived from an EMBL/GenBank/DDBJ whole genome shotgun (WGS) entry which is preliminary data.</text>
</comment>
<dbReference type="InterPro" id="IPR013149">
    <property type="entry name" value="ADH-like_C"/>
</dbReference>
<accession>A0A8H9GFB3</accession>
<evidence type="ECO:0000256" key="4">
    <source>
        <dbReference type="ARBA" id="ARBA00023002"/>
    </source>
</evidence>
<evidence type="ECO:0000313" key="9">
    <source>
        <dbReference type="EMBL" id="GGM13474.1"/>
    </source>
</evidence>
<dbReference type="AlphaFoldDB" id="A0A8H9GFB3"/>
<keyword evidence="10" id="KW-1185">Reference proteome</keyword>
<gene>
    <name evidence="9" type="ORF">GCM10010102_06320</name>
</gene>
<dbReference type="Pfam" id="PF00107">
    <property type="entry name" value="ADH_zinc_N"/>
    <property type="match status" value="1"/>
</dbReference>
<dbReference type="SUPFAM" id="SSF50129">
    <property type="entry name" value="GroES-like"/>
    <property type="match status" value="1"/>
</dbReference>
<dbReference type="Proteomes" id="UP000655589">
    <property type="component" value="Unassembled WGS sequence"/>
</dbReference>
<evidence type="ECO:0000256" key="3">
    <source>
        <dbReference type="ARBA" id="ARBA00022833"/>
    </source>
</evidence>
<dbReference type="InterPro" id="IPR036291">
    <property type="entry name" value="NAD(P)-bd_dom_sf"/>
</dbReference>
<dbReference type="GO" id="GO:0008106">
    <property type="term" value="F:alcohol dehydrogenase (NADP+) activity"/>
    <property type="evidence" value="ECO:0007669"/>
    <property type="project" value="UniProtKB-EC"/>
</dbReference>
<dbReference type="Gene3D" id="3.40.50.720">
    <property type="entry name" value="NAD(P)-binding Rossmann-like Domain"/>
    <property type="match status" value="1"/>
</dbReference>
<dbReference type="InterPro" id="IPR020843">
    <property type="entry name" value="ER"/>
</dbReference>